<proteinExistence type="inferred from homology"/>
<accession>A0ABR9BQ86</accession>
<dbReference type="SUPFAM" id="SSF51161">
    <property type="entry name" value="Trimeric LpxA-like enzymes"/>
    <property type="match status" value="1"/>
</dbReference>
<organism evidence="3 4">
    <name type="scientific">Photobacterium arenosum</name>
    <dbReference type="NCBI Taxonomy" id="2774143"/>
    <lineage>
        <taxon>Bacteria</taxon>
        <taxon>Pseudomonadati</taxon>
        <taxon>Pseudomonadota</taxon>
        <taxon>Gammaproteobacteria</taxon>
        <taxon>Vibrionales</taxon>
        <taxon>Vibrionaceae</taxon>
        <taxon>Photobacterium</taxon>
    </lineage>
</organism>
<dbReference type="PANTHER" id="PTHR23416:SF23">
    <property type="entry name" value="ACETYLTRANSFERASE C18B11.09C-RELATED"/>
    <property type="match status" value="1"/>
</dbReference>
<dbReference type="Proteomes" id="UP000649768">
    <property type="component" value="Unassembled WGS sequence"/>
</dbReference>
<keyword evidence="3" id="KW-0012">Acyltransferase</keyword>
<dbReference type="InterPro" id="IPR001451">
    <property type="entry name" value="Hexapep"/>
</dbReference>
<dbReference type="InterPro" id="IPR051159">
    <property type="entry name" value="Hexapeptide_acetyltransf"/>
</dbReference>
<dbReference type="RefSeq" id="WP_192017050.1">
    <property type="nucleotide sequence ID" value="NZ_JACYTP010000012.1"/>
</dbReference>
<comment type="similarity">
    <text evidence="1">Belongs to the transferase hexapeptide repeat family.</text>
</comment>
<dbReference type="PANTHER" id="PTHR23416">
    <property type="entry name" value="SIALIC ACID SYNTHASE-RELATED"/>
    <property type="match status" value="1"/>
</dbReference>
<dbReference type="Pfam" id="PF14602">
    <property type="entry name" value="Hexapep_2"/>
    <property type="match status" value="1"/>
</dbReference>
<dbReference type="GO" id="GO:0016746">
    <property type="term" value="F:acyltransferase activity"/>
    <property type="evidence" value="ECO:0007669"/>
    <property type="project" value="UniProtKB-KW"/>
</dbReference>
<comment type="caution">
    <text evidence="3">The sequence shown here is derived from an EMBL/GenBank/DDBJ whole genome shotgun (WGS) entry which is preliminary data.</text>
</comment>
<evidence type="ECO:0000256" key="1">
    <source>
        <dbReference type="ARBA" id="ARBA00007274"/>
    </source>
</evidence>
<dbReference type="InterPro" id="IPR011004">
    <property type="entry name" value="Trimer_LpxA-like_sf"/>
</dbReference>
<evidence type="ECO:0000313" key="4">
    <source>
        <dbReference type="Proteomes" id="UP000649768"/>
    </source>
</evidence>
<keyword evidence="2" id="KW-0808">Transferase</keyword>
<dbReference type="Gene3D" id="2.160.10.10">
    <property type="entry name" value="Hexapeptide repeat proteins"/>
    <property type="match status" value="1"/>
</dbReference>
<dbReference type="EMBL" id="JACYTP010000012">
    <property type="protein sequence ID" value="MBD8514418.1"/>
    <property type="molecule type" value="Genomic_DNA"/>
</dbReference>
<name>A0ABR9BQ86_9GAMM</name>
<sequence length="172" mass="19215">MPFIQIGFLMKKLRRLINSRKITDARIRFGGEYYIEYADNIQLNGYVYVGPGAYWSAKGNIILGSNVIFGPKTTIWTYNHDYMSHESIPYGGEDLLKEVVIEDNVWVGLGAIILPGTIIREGAVIGAGSVVHGEVKACTIVAGNPAKVIGERDSKIYQNLKRENKKYLYLKS</sequence>
<gene>
    <name evidence="3" type="ORF">IFO68_17190</name>
</gene>
<evidence type="ECO:0000256" key="2">
    <source>
        <dbReference type="ARBA" id="ARBA00022679"/>
    </source>
</evidence>
<keyword evidence="4" id="KW-1185">Reference proteome</keyword>
<dbReference type="CDD" id="cd04647">
    <property type="entry name" value="LbH_MAT_like"/>
    <property type="match status" value="1"/>
</dbReference>
<evidence type="ECO:0000313" key="3">
    <source>
        <dbReference type="EMBL" id="MBD8514418.1"/>
    </source>
</evidence>
<reference evidence="3 4" key="1">
    <citation type="submission" date="2020-09" db="EMBL/GenBank/DDBJ databases">
        <title>Photobacterium sp. CAU 1568 isolated from sand of Sido Beach.</title>
        <authorList>
            <person name="Kim W."/>
        </authorList>
    </citation>
    <scope>NUCLEOTIDE SEQUENCE [LARGE SCALE GENOMIC DNA]</scope>
    <source>
        <strain evidence="3 4">CAU 1568</strain>
    </source>
</reference>
<protein>
    <submittedName>
        <fullName evidence="3">Acyltransferase</fullName>
    </submittedName>
</protein>